<sequence>MIKQKRNRAATTQRIVDALEELMAQRGLDGVGINLIAEKAEVSKVLIYRYFGSLDGLLDYYVRTSPVFAHYSPAVLDQLYHMHQGNPASIWSAQALQLFKRFRASKAAREVLKARVIEQDTLADVVSQAQDEEMTKMVDQLTFSEGADHRALSAIVMGGLSYLTILAQNNREMIGINLRSEAGWQRVEKAVKQIFKAIEQSPAESSPIPVAISPLSLVVEDW</sequence>
<dbReference type="InterPro" id="IPR001647">
    <property type="entry name" value="HTH_TetR"/>
</dbReference>
<dbReference type="InterPro" id="IPR009057">
    <property type="entry name" value="Homeodomain-like_sf"/>
</dbReference>
<dbReference type="RefSeq" id="WP_171739808.1">
    <property type="nucleotide sequence ID" value="NZ_CP053435.1"/>
</dbReference>
<dbReference type="InterPro" id="IPR050109">
    <property type="entry name" value="HTH-type_TetR-like_transc_reg"/>
</dbReference>
<keyword evidence="3" id="KW-0804">Transcription</keyword>
<dbReference type="Pfam" id="PF00440">
    <property type="entry name" value="TetR_N"/>
    <property type="match status" value="1"/>
</dbReference>
<proteinExistence type="predicted"/>
<dbReference type="PROSITE" id="PS50977">
    <property type="entry name" value="HTH_TETR_2"/>
    <property type="match status" value="1"/>
</dbReference>
<evidence type="ECO:0000259" key="5">
    <source>
        <dbReference type="PROSITE" id="PS50977"/>
    </source>
</evidence>
<dbReference type="PRINTS" id="PR00455">
    <property type="entry name" value="HTHTETR"/>
</dbReference>
<dbReference type="AlphaFoldDB" id="A0A6M5Y8Z1"/>
<dbReference type="Proteomes" id="UP000502756">
    <property type="component" value="Chromosome"/>
</dbReference>
<dbReference type="GO" id="GO:0003700">
    <property type="term" value="F:DNA-binding transcription factor activity"/>
    <property type="evidence" value="ECO:0007669"/>
    <property type="project" value="TreeGrafter"/>
</dbReference>
<protein>
    <submittedName>
        <fullName evidence="6">TetR/AcrR family transcriptional regulator</fullName>
    </submittedName>
</protein>
<evidence type="ECO:0000256" key="1">
    <source>
        <dbReference type="ARBA" id="ARBA00023015"/>
    </source>
</evidence>
<feature type="domain" description="HTH tetR-type" evidence="5">
    <location>
        <begin position="9"/>
        <end position="69"/>
    </location>
</feature>
<organism evidence="6 7">
    <name type="scientific">Spirosoma taeanense</name>
    <dbReference type="NCBI Taxonomy" id="2735870"/>
    <lineage>
        <taxon>Bacteria</taxon>
        <taxon>Pseudomonadati</taxon>
        <taxon>Bacteroidota</taxon>
        <taxon>Cytophagia</taxon>
        <taxon>Cytophagales</taxon>
        <taxon>Cytophagaceae</taxon>
        <taxon>Spirosoma</taxon>
    </lineage>
</organism>
<name>A0A6M5Y8Z1_9BACT</name>
<dbReference type="Gene3D" id="1.10.357.10">
    <property type="entry name" value="Tetracycline Repressor, domain 2"/>
    <property type="match status" value="1"/>
</dbReference>
<accession>A0A6M5Y8Z1</accession>
<evidence type="ECO:0000256" key="4">
    <source>
        <dbReference type="PROSITE-ProRule" id="PRU00335"/>
    </source>
</evidence>
<reference evidence="6 7" key="1">
    <citation type="submission" date="2020-05" db="EMBL/GenBank/DDBJ databases">
        <title>Genome sequencing of Spirosoma sp. TS118.</title>
        <authorList>
            <person name="Lee J.-H."/>
            <person name="Jeong S."/>
            <person name="Zhao L."/>
            <person name="Jung J.-H."/>
            <person name="Kim M.-K."/>
            <person name="Lim S."/>
        </authorList>
    </citation>
    <scope>NUCLEOTIDE SEQUENCE [LARGE SCALE GENOMIC DNA]</scope>
    <source>
        <strain evidence="6 7">TS118</strain>
    </source>
</reference>
<dbReference type="SUPFAM" id="SSF46689">
    <property type="entry name" value="Homeodomain-like"/>
    <property type="match status" value="1"/>
</dbReference>
<evidence type="ECO:0000313" key="7">
    <source>
        <dbReference type="Proteomes" id="UP000502756"/>
    </source>
</evidence>
<dbReference type="PANTHER" id="PTHR30055:SF234">
    <property type="entry name" value="HTH-TYPE TRANSCRIPTIONAL REGULATOR BETI"/>
    <property type="match status" value="1"/>
</dbReference>
<dbReference type="KEGG" id="stae:HNV11_11545"/>
<dbReference type="EMBL" id="CP053435">
    <property type="protein sequence ID" value="QJW89964.1"/>
    <property type="molecule type" value="Genomic_DNA"/>
</dbReference>
<keyword evidence="7" id="KW-1185">Reference proteome</keyword>
<gene>
    <name evidence="6" type="ORF">HNV11_11545</name>
</gene>
<dbReference type="PANTHER" id="PTHR30055">
    <property type="entry name" value="HTH-TYPE TRANSCRIPTIONAL REGULATOR RUTR"/>
    <property type="match status" value="1"/>
</dbReference>
<evidence type="ECO:0000256" key="2">
    <source>
        <dbReference type="ARBA" id="ARBA00023125"/>
    </source>
</evidence>
<keyword evidence="2 4" id="KW-0238">DNA-binding</keyword>
<evidence type="ECO:0000313" key="6">
    <source>
        <dbReference type="EMBL" id="QJW89964.1"/>
    </source>
</evidence>
<dbReference type="GO" id="GO:0000976">
    <property type="term" value="F:transcription cis-regulatory region binding"/>
    <property type="evidence" value="ECO:0007669"/>
    <property type="project" value="TreeGrafter"/>
</dbReference>
<keyword evidence="1" id="KW-0805">Transcription regulation</keyword>
<feature type="DNA-binding region" description="H-T-H motif" evidence="4">
    <location>
        <begin position="32"/>
        <end position="51"/>
    </location>
</feature>
<evidence type="ECO:0000256" key="3">
    <source>
        <dbReference type="ARBA" id="ARBA00023163"/>
    </source>
</evidence>